<comment type="pathway">
    <text evidence="11">Cofactor biosynthesis; NAD(+) biosynthesis; quinolinate from L-kynurenine: step 1/3.</text>
</comment>
<dbReference type="PRINTS" id="PR00420">
    <property type="entry name" value="RNGMNOXGNASE"/>
</dbReference>
<evidence type="ECO:0000256" key="5">
    <source>
        <dbReference type="ARBA" id="ARBA00022827"/>
    </source>
</evidence>
<keyword evidence="7 11" id="KW-0560">Oxidoreductase</keyword>
<evidence type="ECO:0000313" key="14">
    <source>
        <dbReference type="Proteomes" id="UP000800097"/>
    </source>
</evidence>
<evidence type="ECO:0000256" key="10">
    <source>
        <dbReference type="ARBA" id="ARBA00047818"/>
    </source>
</evidence>
<keyword evidence="14" id="KW-1185">Reference proteome</keyword>
<dbReference type="GO" id="GO:0004502">
    <property type="term" value="F:kynurenine 3-monooxygenase activity"/>
    <property type="evidence" value="ECO:0007669"/>
    <property type="project" value="UniProtKB-UniRule"/>
</dbReference>
<evidence type="ECO:0000259" key="12">
    <source>
        <dbReference type="Pfam" id="PF01494"/>
    </source>
</evidence>
<evidence type="ECO:0000256" key="8">
    <source>
        <dbReference type="ARBA" id="ARBA00023033"/>
    </source>
</evidence>
<dbReference type="Proteomes" id="UP000800097">
    <property type="component" value="Unassembled WGS sequence"/>
</dbReference>
<protein>
    <recommendedName>
        <fullName evidence="11">Kynurenine 3-monooxygenase</fullName>
        <ecNumber evidence="11">1.14.13.9</ecNumber>
    </recommendedName>
    <alternativeName>
        <fullName evidence="11">Biosynthesis of nicotinic acid protein 4</fullName>
    </alternativeName>
    <alternativeName>
        <fullName evidence="11">Kynurenine 3-hydroxylase</fullName>
    </alternativeName>
</protein>
<keyword evidence="5 11" id="KW-0274">FAD</keyword>
<comment type="similarity">
    <text evidence="11">Belongs to the aromatic-ring hydroxylase family. KMO subfamily.</text>
</comment>
<dbReference type="GO" id="GO:0071949">
    <property type="term" value="F:FAD binding"/>
    <property type="evidence" value="ECO:0007669"/>
    <property type="project" value="InterPro"/>
</dbReference>
<dbReference type="InterPro" id="IPR027545">
    <property type="entry name" value="Kynurenine_monooxygenase"/>
</dbReference>
<dbReference type="InterPro" id="IPR036188">
    <property type="entry name" value="FAD/NAD-bd_sf"/>
</dbReference>
<evidence type="ECO:0000313" key="13">
    <source>
        <dbReference type="EMBL" id="KAF2279378.1"/>
    </source>
</evidence>
<gene>
    <name evidence="11" type="primary">BNA4</name>
    <name evidence="13" type="ORF">EI97DRAFT_464661</name>
</gene>
<dbReference type="GO" id="GO:0070189">
    <property type="term" value="P:kynurenine metabolic process"/>
    <property type="evidence" value="ECO:0007669"/>
    <property type="project" value="TreeGrafter"/>
</dbReference>
<dbReference type="AlphaFoldDB" id="A0A6A6JU67"/>
<comment type="subcellular location">
    <subcellularLocation>
        <location evidence="11">Mitochondrion outer membrane</location>
    </subcellularLocation>
</comment>
<keyword evidence="6 11" id="KW-0521">NADP</keyword>
<dbReference type="FunFam" id="3.50.50.60:FF:000129">
    <property type="entry name" value="Kynurenine 3-monooxygenase"/>
    <property type="match status" value="1"/>
</dbReference>
<dbReference type="HAMAP" id="MF_01971">
    <property type="entry name" value="Kynurenine_monooxygenase"/>
    <property type="match status" value="1"/>
</dbReference>
<dbReference type="InterPro" id="IPR002938">
    <property type="entry name" value="FAD-bd"/>
</dbReference>
<dbReference type="EMBL" id="ML986486">
    <property type="protein sequence ID" value="KAF2279378.1"/>
    <property type="molecule type" value="Genomic_DNA"/>
</dbReference>
<evidence type="ECO:0000256" key="3">
    <source>
        <dbReference type="ARBA" id="ARBA00022642"/>
    </source>
</evidence>
<keyword evidence="8 11" id="KW-0503">Monooxygenase</keyword>
<dbReference type="EC" id="1.14.13.9" evidence="11"/>
<dbReference type="UniPathway" id="UPA00253">
    <property type="reaction ID" value="UER00328"/>
</dbReference>
<feature type="domain" description="FAD-binding" evidence="12">
    <location>
        <begin position="6"/>
        <end position="370"/>
    </location>
</feature>
<dbReference type="Gene3D" id="3.50.50.60">
    <property type="entry name" value="FAD/NAD(P)-binding domain"/>
    <property type="match status" value="1"/>
</dbReference>
<comment type="catalytic activity">
    <reaction evidence="10 11">
        <text>L-kynurenine + NADPH + O2 + H(+) = 3-hydroxy-L-kynurenine + NADP(+) + H2O</text>
        <dbReference type="Rhea" id="RHEA:20545"/>
        <dbReference type="ChEBI" id="CHEBI:15377"/>
        <dbReference type="ChEBI" id="CHEBI:15378"/>
        <dbReference type="ChEBI" id="CHEBI:15379"/>
        <dbReference type="ChEBI" id="CHEBI:57783"/>
        <dbReference type="ChEBI" id="CHEBI:57959"/>
        <dbReference type="ChEBI" id="CHEBI:58125"/>
        <dbReference type="ChEBI" id="CHEBI:58349"/>
        <dbReference type="EC" id="1.14.13.9"/>
    </reaction>
</comment>
<comment type="function">
    <text evidence="11">Catalyzes the hydroxylation of L-kynurenine (L-Kyn) to form 3-hydroxy-L-kynurenine (L-3OHKyn). Required for synthesis of quinolinic acid.</text>
</comment>
<keyword evidence="11" id="KW-0472">Membrane</keyword>
<comment type="cofactor">
    <cofactor evidence="1 11">
        <name>FAD</name>
        <dbReference type="ChEBI" id="CHEBI:57692"/>
    </cofactor>
</comment>
<dbReference type="Pfam" id="PF01494">
    <property type="entry name" value="FAD_binding_3"/>
    <property type="match status" value="1"/>
</dbReference>
<reference evidence="13" key="1">
    <citation type="journal article" date="2020" name="Stud. Mycol.">
        <title>101 Dothideomycetes genomes: a test case for predicting lifestyles and emergence of pathogens.</title>
        <authorList>
            <person name="Haridas S."/>
            <person name="Albert R."/>
            <person name="Binder M."/>
            <person name="Bloem J."/>
            <person name="Labutti K."/>
            <person name="Salamov A."/>
            <person name="Andreopoulos B."/>
            <person name="Baker S."/>
            <person name="Barry K."/>
            <person name="Bills G."/>
            <person name="Bluhm B."/>
            <person name="Cannon C."/>
            <person name="Castanera R."/>
            <person name="Culley D."/>
            <person name="Daum C."/>
            <person name="Ezra D."/>
            <person name="Gonzalez J."/>
            <person name="Henrissat B."/>
            <person name="Kuo A."/>
            <person name="Liang C."/>
            <person name="Lipzen A."/>
            <person name="Lutzoni F."/>
            <person name="Magnuson J."/>
            <person name="Mondo S."/>
            <person name="Nolan M."/>
            <person name="Ohm R."/>
            <person name="Pangilinan J."/>
            <person name="Park H.-J."/>
            <person name="Ramirez L."/>
            <person name="Alfaro M."/>
            <person name="Sun H."/>
            <person name="Tritt A."/>
            <person name="Yoshinaga Y."/>
            <person name="Zwiers L.-H."/>
            <person name="Turgeon B."/>
            <person name="Goodwin S."/>
            <person name="Spatafora J."/>
            <person name="Crous P."/>
            <person name="Grigoriev I."/>
        </authorList>
    </citation>
    <scope>NUCLEOTIDE SEQUENCE</scope>
    <source>
        <strain evidence="13">CBS 379.55</strain>
    </source>
</reference>
<keyword evidence="3 11" id="KW-0662">Pyridine nucleotide biosynthesis</keyword>
<evidence type="ECO:0000256" key="7">
    <source>
        <dbReference type="ARBA" id="ARBA00023002"/>
    </source>
</evidence>
<accession>A0A6A6JU67</accession>
<dbReference type="PANTHER" id="PTHR46028">
    <property type="entry name" value="KYNURENINE 3-MONOOXYGENASE"/>
    <property type="match status" value="1"/>
</dbReference>
<evidence type="ECO:0000256" key="6">
    <source>
        <dbReference type="ARBA" id="ARBA00022857"/>
    </source>
</evidence>
<dbReference type="GO" id="GO:0005741">
    <property type="term" value="C:mitochondrial outer membrane"/>
    <property type="evidence" value="ECO:0007669"/>
    <property type="project" value="UniProtKB-SubCell"/>
</dbReference>
<evidence type="ECO:0000256" key="11">
    <source>
        <dbReference type="HAMAP-Rule" id="MF_03018"/>
    </source>
</evidence>
<keyword evidence="4 11" id="KW-1000">Mitochondrion outer membrane</keyword>
<name>A0A6A6JU67_WESOR</name>
<dbReference type="GO" id="GO:0034354">
    <property type="term" value="P:'de novo' NAD+ biosynthetic process from L-tryptophan"/>
    <property type="evidence" value="ECO:0007669"/>
    <property type="project" value="UniProtKB-UniRule"/>
</dbReference>
<dbReference type="OrthoDB" id="10053569at2759"/>
<proteinExistence type="inferred from homology"/>
<keyword evidence="9 11" id="KW-0496">Mitochondrion</keyword>
<evidence type="ECO:0000256" key="4">
    <source>
        <dbReference type="ARBA" id="ARBA00022787"/>
    </source>
</evidence>
<evidence type="ECO:0000256" key="9">
    <source>
        <dbReference type="ARBA" id="ARBA00023128"/>
    </source>
</evidence>
<keyword evidence="2 11" id="KW-0285">Flavoprotein</keyword>
<dbReference type="GO" id="GO:0019805">
    <property type="term" value="P:quinolinate biosynthetic process"/>
    <property type="evidence" value="ECO:0007669"/>
    <property type="project" value="UniProtKB-UniRule"/>
</dbReference>
<dbReference type="PANTHER" id="PTHR46028:SF2">
    <property type="entry name" value="KYNURENINE 3-MONOOXYGENASE"/>
    <property type="match status" value="1"/>
</dbReference>
<dbReference type="SUPFAM" id="SSF51905">
    <property type="entry name" value="FAD/NAD(P)-binding domain"/>
    <property type="match status" value="1"/>
</dbReference>
<dbReference type="GO" id="GO:0043420">
    <property type="term" value="P:anthranilate metabolic process"/>
    <property type="evidence" value="ECO:0007669"/>
    <property type="project" value="UniProtKB-UniRule"/>
</dbReference>
<organism evidence="13 14">
    <name type="scientific">Westerdykella ornata</name>
    <dbReference type="NCBI Taxonomy" id="318751"/>
    <lineage>
        <taxon>Eukaryota</taxon>
        <taxon>Fungi</taxon>
        <taxon>Dikarya</taxon>
        <taxon>Ascomycota</taxon>
        <taxon>Pezizomycotina</taxon>
        <taxon>Dothideomycetes</taxon>
        <taxon>Pleosporomycetidae</taxon>
        <taxon>Pleosporales</taxon>
        <taxon>Sporormiaceae</taxon>
        <taxon>Westerdykella</taxon>
    </lineage>
</organism>
<evidence type="ECO:0000256" key="1">
    <source>
        <dbReference type="ARBA" id="ARBA00001974"/>
    </source>
</evidence>
<dbReference type="GO" id="GO:0006569">
    <property type="term" value="P:L-tryptophan catabolic process"/>
    <property type="evidence" value="ECO:0007669"/>
    <property type="project" value="UniProtKB-UniRule"/>
</dbReference>
<sequence>MPEKFVVVGAGPVGSLAALYAAVRGYHVELYELRPDLRDPATTPLNFTKSINLAISERGVNSLRQTGLTTLVKDVVSSTTPMKGRMLHLRKQGKYVREAQLYDARGKNLLALDRTSLNKTLLDALESMPNVKLFFHHKVVGVDFNKKLAWFERRTPSDPSSRGTEIEISFDFMIGADGAHSAVRYHLMKFTPVAYQQEYIDKLWCQFHVAPSPKDGKYRLPPNYLHIWPQDEAMFIALPNQDQTFTSTLFLTRQGFSDLDAHPDRLVAYFQDKFPAVVPDLIPADELVKQYNENPHLPLITIKCTPYHFSSSGVIVGDAAHAMVPFYGQGMNAGLEDVRVLFDFLDQYPTDRAKALDQYSKVRTPDAHTINDLALRNYREMASDVKSPLYLLRKKIEETLDVYFPGLGFATQYSRVTFSNMPYSEVQRRAAWQARVLNCAVGGLGVGVLGAMWVWGRGGGWARVKRGVLLGCCWIARGVVGVVRGWE</sequence>
<evidence type="ECO:0000256" key="2">
    <source>
        <dbReference type="ARBA" id="ARBA00022630"/>
    </source>
</evidence>